<reference evidence="2" key="2">
    <citation type="submission" date="2021-03" db="EMBL/GenBank/DDBJ databases">
        <title>Genomic Encyclopedia of Type Strains, Phase IV (KMG-IV): sequencing the most valuable type-strain genomes for metagenomic binning, comparative biology and taxonomic classification.</title>
        <authorList>
            <person name="Goeker M."/>
        </authorList>
    </citation>
    <scope>NUCLEOTIDE SEQUENCE</scope>
    <source>
        <strain evidence="2">DSM 2771</strain>
    </source>
</reference>
<dbReference type="Pfam" id="PF04464">
    <property type="entry name" value="Glyphos_transf"/>
    <property type="match status" value="1"/>
</dbReference>
<dbReference type="RefSeq" id="WP_204936800.1">
    <property type="nucleotide sequence ID" value="NZ_JAFBBC010000001.1"/>
</dbReference>
<dbReference type="Gene3D" id="3.40.50.11820">
    <property type="match status" value="1"/>
</dbReference>
<evidence type="ECO:0000313" key="1">
    <source>
        <dbReference type="EMBL" id="MBM7409119.1"/>
    </source>
</evidence>
<dbReference type="PANTHER" id="PTHR37316">
    <property type="entry name" value="TEICHOIC ACID GLYCEROL-PHOSPHATE PRIMASE"/>
    <property type="match status" value="1"/>
</dbReference>
<reference evidence="1" key="1">
    <citation type="submission" date="2021-01" db="EMBL/GenBank/DDBJ databases">
        <title>Genomic Encyclopedia of Type Strains, Phase IV (KMG-V): Genome sequencing to study the core and pangenomes of soil and plant-associated prokaryotes.</title>
        <authorList>
            <person name="Whitman W."/>
        </authorList>
    </citation>
    <scope>NUCLEOTIDE SEQUENCE</scope>
    <source>
        <strain evidence="1">RC</strain>
    </source>
</reference>
<evidence type="ECO:0000313" key="3">
    <source>
        <dbReference type="Proteomes" id="UP000742560"/>
    </source>
</evidence>
<comment type="caution">
    <text evidence="2">The sequence shown here is derived from an EMBL/GenBank/DDBJ whole genome shotgun (WGS) entry which is preliminary data.</text>
</comment>
<proteinExistence type="predicted"/>
<dbReference type="Proteomes" id="UP000722095">
    <property type="component" value="Unassembled WGS sequence"/>
</dbReference>
<name>A0A8T4H4M6_METMI</name>
<protein>
    <submittedName>
        <fullName evidence="2">CDP-glycerol glycerophosphotransferase (TagB/SpsB family)</fullName>
    </submittedName>
</protein>
<sequence>MHFIKNFSNFGDIWNYFRSKVIISSHGFNYAKSKNQILIHTSHGIPFKSTCLLHKKCKEPYSKYIDYQISNSEFTSAIYSQIFNLSPERIIETGEPLMDFLMNPDKYYATHELKEKEFLKLKRNEFKKIVMYAPTFRDEFLDEFPGAPFEEILSDFFNIVEQNQNNFFIICPHPRDLEKNIISFEKYMHLNNWELAKIPSEKYLSLVDTVILDISSFFYNALYLEKNIIFFFPDYQKYINNTGSIYKNFEIVPDEILFKKYSPNIDKILESYPKETKTKLLYLKDIVYGKRDYSNVNLNLYEFISQIIKT</sequence>
<gene>
    <name evidence="1" type="ORF">HNP85_000791</name>
    <name evidence="2" type="ORF">J2745_000170</name>
</gene>
<dbReference type="InterPro" id="IPR043149">
    <property type="entry name" value="TagF_N"/>
</dbReference>
<organism evidence="2 3">
    <name type="scientific">Methanococcus maripaludis</name>
    <name type="common">Methanococcus deltae</name>
    <dbReference type="NCBI Taxonomy" id="39152"/>
    <lineage>
        <taxon>Archaea</taxon>
        <taxon>Methanobacteriati</taxon>
        <taxon>Methanobacteriota</taxon>
        <taxon>Methanomada group</taxon>
        <taxon>Methanococci</taxon>
        <taxon>Methanococcales</taxon>
        <taxon>Methanococcaceae</taxon>
        <taxon>Methanococcus</taxon>
    </lineage>
</organism>
<dbReference type="PANTHER" id="PTHR37316:SF3">
    <property type="entry name" value="TEICHOIC ACID GLYCEROL-PHOSPHATE TRANSFERASE"/>
    <property type="match status" value="1"/>
</dbReference>
<dbReference type="Proteomes" id="UP000742560">
    <property type="component" value="Unassembled WGS sequence"/>
</dbReference>
<accession>A0A8T4H4M6</accession>
<dbReference type="EMBL" id="JAGINF010000001">
    <property type="protein sequence ID" value="MBP2218695.1"/>
    <property type="molecule type" value="Genomic_DNA"/>
</dbReference>
<dbReference type="SUPFAM" id="SSF53756">
    <property type="entry name" value="UDP-Glycosyltransferase/glycogen phosphorylase"/>
    <property type="match status" value="1"/>
</dbReference>
<dbReference type="AlphaFoldDB" id="A0A8T4H4M6"/>
<evidence type="ECO:0000313" key="2">
    <source>
        <dbReference type="EMBL" id="MBP2218695.1"/>
    </source>
</evidence>
<dbReference type="GO" id="GO:0016020">
    <property type="term" value="C:membrane"/>
    <property type="evidence" value="ECO:0007669"/>
    <property type="project" value="InterPro"/>
</dbReference>
<dbReference type="EMBL" id="JAFBBC010000001">
    <property type="protein sequence ID" value="MBM7409119.1"/>
    <property type="molecule type" value="Genomic_DNA"/>
</dbReference>
<dbReference type="GO" id="GO:0047355">
    <property type="term" value="F:CDP-glycerol glycerophosphotransferase activity"/>
    <property type="evidence" value="ECO:0007669"/>
    <property type="project" value="InterPro"/>
</dbReference>
<dbReference type="InterPro" id="IPR051612">
    <property type="entry name" value="Teichoic_Acid_Biosynth"/>
</dbReference>
<dbReference type="InterPro" id="IPR007554">
    <property type="entry name" value="Glycerophosphate_synth"/>
</dbReference>